<keyword evidence="5" id="KW-0539">Nucleus</keyword>
<dbReference type="GO" id="GO:0005737">
    <property type="term" value="C:cytoplasm"/>
    <property type="evidence" value="ECO:0007669"/>
    <property type="project" value="UniProtKB-SubCell"/>
</dbReference>
<dbReference type="PROSITE" id="PS50076">
    <property type="entry name" value="DNAJ_2"/>
    <property type="match status" value="1"/>
</dbReference>
<comment type="subcellular location">
    <subcellularLocation>
        <location evidence="2">Cytoplasm</location>
    </subcellularLocation>
    <subcellularLocation>
        <location evidence="1">Nucleus</location>
    </subcellularLocation>
</comment>
<sequence>MSKQAVEADVDYYELLGIKVDASEKEIKKAYRLKAREVHPDKNPSPDAAALFHKLTQALEVLVDQQARAAYDKLMKAKMERLKKQREMDSKRRAAQSELEERENRAKKAKMEQDQAEAQYYAELARLRAEGAKRREEWREEQPQEEEKIPEPTELDCTLKVKWKRKKHTFTESDLEAILSPIGKVDSIALSEKKKGSALVVFKTVVDAHAVLTSHDSHPSLAPFESINWLTGNEPAIVTKMNEDRRRRQEALRMATEMDNRPTQRSDKPLFASGSATQSSFFKNFQIPSTKSSANPSSSLSDKEYEAMTLMKLRQAQRERTMQQSEQQASS</sequence>
<evidence type="ECO:0000313" key="9">
    <source>
        <dbReference type="Proteomes" id="UP001234581"/>
    </source>
</evidence>
<dbReference type="InterPro" id="IPR052094">
    <property type="entry name" value="Pre-mRNA-splicing_ERAD"/>
</dbReference>
<evidence type="ECO:0000313" key="8">
    <source>
        <dbReference type="EMBL" id="KAJ8662124.1"/>
    </source>
</evidence>
<dbReference type="PANTHER" id="PTHR44313">
    <property type="entry name" value="DNAJ HOMOLOG SUBFAMILY C MEMBER 17"/>
    <property type="match status" value="1"/>
</dbReference>
<dbReference type="Pfam" id="PF00076">
    <property type="entry name" value="RRM_1"/>
    <property type="match status" value="1"/>
</dbReference>
<gene>
    <name evidence="8" type="ORF">O0I10_001817</name>
</gene>
<evidence type="ECO:0000256" key="3">
    <source>
        <dbReference type="ARBA" id="ARBA00022490"/>
    </source>
</evidence>
<dbReference type="SUPFAM" id="SSF54928">
    <property type="entry name" value="RNA-binding domain, RBD"/>
    <property type="match status" value="1"/>
</dbReference>
<dbReference type="InterPro" id="IPR000504">
    <property type="entry name" value="RRM_dom"/>
</dbReference>
<feature type="compositionally biased region" description="Basic and acidic residues" evidence="6">
    <location>
        <begin position="102"/>
        <end position="113"/>
    </location>
</feature>
<dbReference type="PANTHER" id="PTHR44313:SF1">
    <property type="entry name" value="DNAJ HOMOLOG SUBFAMILY C MEMBER 17"/>
    <property type="match status" value="1"/>
</dbReference>
<feature type="domain" description="J" evidence="7">
    <location>
        <begin position="11"/>
        <end position="75"/>
    </location>
</feature>
<dbReference type="Pfam" id="PF00226">
    <property type="entry name" value="DnaJ"/>
    <property type="match status" value="1"/>
</dbReference>
<dbReference type="RefSeq" id="XP_058347037.1">
    <property type="nucleotide sequence ID" value="XM_058481906.1"/>
</dbReference>
<dbReference type="GeneID" id="83209235"/>
<dbReference type="CDD" id="cd12429">
    <property type="entry name" value="RRM_DNAJC17"/>
    <property type="match status" value="1"/>
</dbReference>
<name>A0AAD7V9Y6_9FUNG</name>
<feature type="region of interest" description="Disordered" evidence="6">
    <location>
        <begin position="81"/>
        <end position="114"/>
    </location>
</feature>
<dbReference type="InterPro" id="IPR034254">
    <property type="entry name" value="DNAJC17_RRM"/>
</dbReference>
<accession>A0AAD7V9Y6</accession>
<keyword evidence="4" id="KW-0143">Chaperone</keyword>
<evidence type="ECO:0000256" key="1">
    <source>
        <dbReference type="ARBA" id="ARBA00004123"/>
    </source>
</evidence>
<evidence type="ECO:0000256" key="4">
    <source>
        <dbReference type="ARBA" id="ARBA00023186"/>
    </source>
</evidence>
<reference evidence="8 9" key="1">
    <citation type="submission" date="2023-03" db="EMBL/GenBank/DDBJ databases">
        <title>Genome sequence of Lichtheimia ornata CBS 291.66.</title>
        <authorList>
            <person name="Mohabir J.T."/>
            <person name="Shea T.P."/>
            <person name="Kurbessoian T."/>
            <person name="Berby B."/>
            <person name="Fontaine J."/>
            <person name="Livny J."/>
            <person name="Gnirke A."/>
            <person name="Stajich J.E."/>
            <person name="Cuomo C.A."/>
        </authorList>
    </citation>
    <scope>NUCLEOTIDE SEQUENCE [LARGE SCALE GENOMIC DNA]</scope>
    <source>
        <strain evidence="8">CBS 291.66</strain>
    </source>
</reference>
<dbReference type="PRINTS" id="PR00625">
    <property type="entry name" value="JDOMAIN"/>
</dbReference>
<evidence type="ECO:0000256" key="5">
    <source>
        <dbReference type="ARBA" id="ARBA00023242"/>
    </source>
</evidence>
<dbReference type="SUPFAM" id="SSF46565">
    <property type="entry name" value="Chaperone J-domain"/>
    <property type="match status" value="1"/>
</dbReference>
<dbReference type="Proteomes" id="UP001234581">
    <property type="component" value="Unassembled WGS sequence"/>
</dbReference>
<dbReference type="InterPro" id="IPR035979">
    <property type="entry name" value="RBD_domain_sf"/>
</dbReference>
<evidence type="ECO:0000256" key="6">
    <source>
        <dbReference type="SAM" id="MobiDB-lite"/>
    </source>
</evidence>
<evidence type="ECO:0000256" key="2">
    <source>
        <dbReference type="ARBA" id="ARBA00004496"/>
    </source>
</evidence>
<feature type="compositionally biased region" description="Basic and acidic residues" evidence="6">
    <location>
        <begin position="81"/>
        <end position="92"/>
    </location>
</feature>
<dbReference type="GO" id="GO:0005681">
    <property type="term" value="C:spliceosomal complex"/>
    <property type="evidence" value="ECO:0007669"/>
    <property type="project" value="TreeGrafter"/>
</dbReference>
<organism evidence="8 9">
    <name type="scientific">Lichtheimia ornata</name>
    <dbReference type="NCBI Taxonomy" id="688661"/>
    <lineage>
        <taxon>Eukaryota</taxon>
        <taxon>Fungi</taxon>
        <taxon>Fungi incertae sedis</taxon>
        <taxon>Mucoromycota</taxon>
        <taxon>Mucoromycotina</taxon>
        <taxon>Mucoromycetes</taxon>
        <taxon>Mucorales</taxon>
        <taxon>Lichtheimiaceae</taxon>
        <taxon>Lichtheimia</taxon>
    </lineage>
</organism>
<evidence type="ECO:0000259" key="7">
    <source>
        <dbReference type="PROSITE" id="PS50076"/>
    </source>
</evidence>
<dbReference type="SMART" id="SM00271">
    <property type="entry name" value="DnaJ"/>
    <property type="match status" value="1"/>
</dbReference>
<dbReference type="Gene3D" id="1.10.287.110">
    <property type="entry name" value="DnaJ domain"/>
    <property type="match status" value="1"/>
</dbReference>
<dbReference type="EMBL" id="JARTCD010000005">
    <property type="protein sequence ID" value="KAJ8662124.1"/>
    <property type="molecule type" value="Genomic_DNA"/>
</dbReference>
<dbReference type="InterPro" id="IPR036869">
    <property type="entry name" value="J_dom_sf"/>
</dbReference>
<proteinExistence type="predicted"/>
<dbReference type="Gene3D" id="3.30.70.330">
    <property type="match status" value="1"/>
</dbReference>
<dbReference type="InterPro" id="IPR001623">
    <property type="entry name" value="DnaJ_domain"/>
</dbReference>
<comment type="caution">
    <text evidence="8">The sequence shown here is derived from an EMBL/GenBank/DDBJ whole genome shotgun (WGS) entry which is preliminary data.</text>
</comment>
<dbReference type="GO" id="GO:0003723">
    <property type="term" value="F:RNA binding"/>
    <property type="evidence" value="ECO:0007669"/>
    <property type="project" value="InterPro"/>
</dbReference>
<protein>
    <recommendedName>
        <fullName evidence="7">J domain-containing protein</fullName>
    </recommendedName>
</protein>
<dbReference type="InterPro" id="IPR012677">
    <property type="entry name" value="Nucleotide-bd_a/b_plait_sf"/>
</dbReference>
<dbReference type="AlphaFoldDB" id="A0AAD7V9Y6"/>
<dbReference type="CDD" id="cd06257">
    <property type="entry name" value="DnaJ"/>
    <property type="match status" value="1"/>
</dbReference>
<dbReference type="GO" id="GO:0000390">
    <property type="term" value="P:spliceosomal complex disassembly"/>
    <property type="evidence" value="ECO:0007669"/>
    <property type="project" value="TreeGrafter"/>
</dbReference>
<keyword evidence="9" id="KW-1185">Reference proteome</keyword>
<keyword evidence="3" id="KW-0963">Cytoplasm</keyword>